<evidence type="ECO:0000313" key="2">
    <source>
        <dbReference type="EMBL" id="ASJ73695.1"/>
    </source>
</evidence>
<accession>A0A2Z2NT41</accession>
<organism evidence="2 3">
    <name type="scientific">Granulosicoccus antarcticus IMCC3135</name>
    <dbReference type="NCBI Taxonomy" id="1192854"/>
    <lineage>
        <taxon>Bacteria</taxon>
        <taxon>Pseudomonadati</taxon>
        <taxon>Pseudomonadota</taxon>
        <taxon>Gammaproteobacteria</taxon>
        <taxon>Chromatiales</taxon>
        <taxon>Granulosicoccaceae</taxon>
        <taxon>Granulosicoccus</taxon>
    </lineage>
</organism>
<dbReference type="RefSeq" id="WP_088918837.1">
    <property type="nucleotide sequence ID" value="NZ_CP018632.1"/>
</dbReference>
<gene>
    <name evidence="2" type="ORF">IMCC3135_18080</name>
</gene>
<dbReference type="Pfam" id="PF18602">
    <property type="entry name" value="Rap1a"/>
    <property type="match status" value="1"/>
</dbReference>
<reference evidence="2 3" key="1">
    <citation type="submission" date="2016-12" db="EMBL/GenBank/DDBJ databases">
        <authorList>
            <person name="Song W.-J."/>
            <person name="Kurnit D.M."/>
        </authorList>
    </citation>
    <scope>NUCLEOTIDE SEQUENCE [LARGE SCALE GENOMIC DNA]</scope>
    <source>
        <strain evidence="2 3">IMCC3135</strain>
    </source>
</reference>
<dbReference type="AlphaFoldDB" id="A0A2Z2NT41"/>
<sequence>MTKFCGTGKTSSSYYSENARCSGYVIGVVDTITQTDAYDDDLCLPDMVTVGQLTKVVEKSLAIEIELGHKDGMANKYFKQIKDGARR</sequence>
<dbReference type="InterPro" id="IPR041238">
    <property type="entry name" value="Rap1a"/>
</dbReference>
<evidence type="ECO:0000313" key="3">
    <source>
        <dbReference type="Proteomes" id="UP000250079"/>
    </source>
</evidence>
<name>A0A2Z2NT41_9GAMM</name>
<proteinExistence type="predicted"/>
<evidence type="ECO:0000259" key="1">
    <source>
        <dbReference type="Pfam" id="PF18602"/>
    </source>
</evidence>
<keyword evidence="3" id="KW-1185">Reference proteome</keyword>
<dbReference type="KEGG" id="gai:IMCC3135_18080"/>
<feature type="domain" description="Rap1a immunity protein" evidence="1">
    <location>
        <begin position="4"/>
        <end position="66"/>
    </location>
</feature>
<dbReference type="EMBL" id="CP018632">
    <property type="protein sequence ID" value="ASJ73695.1"/>
    <property type="molecule type" value="Genomic_DNA"/>
</dbReference>
<protein>
    <recommendedName>
        <fullName evidence="1">Rap1a immunity protein domain-containing protein</fullName>
    </recommendedName>
</protein>
<dbReference type="Proteomes" id="UP000250079">
    <property type="component" value="Chromosome"/>
</dbReference>